<dbReference type="eggNOG" id="arCOG01349">
    <property type="taxonomic scope" value="Archaea"/>
</dbReference>
<comment type="cofactor">
    <cofactor evidence="3">
        <name>Mg(2+)</name>
        <dbReference type="ChEBI" id="CHEBI:18420"/>
    </cofactor>
</comment>
<evidence type="ECO:0000256" key="3">
    <source>
        <dbReference type="PIRSR" id="PIRSR600760-2"/>
    </source>
</evidence>
<evidence type="ECO:0000256" key="1">
    <source>
        <dbReference type="ARBA" id="ARBA00022723"/>
    </source>
</evidence>
<evidence type="ECO:0000256" key="2">
    <source>
        <dbReference type="ARBA" id="ARBA00022842"/>
    </source>
</evidence>
<feature type="binding site" evidence="3">
    <location>
        <position position="229"/>
    </location>
    <ligand>
        <name>Mg(2+)</name>
        <dbReference type="ChEBI" id="CHEBI:18420"/>
        <label>1</label>
        <note>catalytic</note>
    </ligand>
</feature>
<feature type="binding site" evidence="3">
    <location>
        <position position="96"/>
    </location>
    <ligand>
        <name>Mg(2+)</name>
        <dbReference type="ChEBI" id="CHEBI:18420"/>
        <label>1</label>
        <note>catalytic</note>
    </ligand>
</feature>
<dbReference type="EMBL" id="CP001140">
    <property type="protein sequence ID" value="ACL11240.1"/>
    <property type="molecule type" value="Genomic_DNA"/>
</dbReference>
<dbReference type="PROSITE" id="PS00629">
    <property type="entry name" value="IMP_1"/>
    <property type="match status" value="1"/>
</dbReference>
<dbReference type="STRING" id="490899.DKAM_0914"/>
<feature type="binding site" evidence="3">
    <location>
        <position position="75"/>
    </location>
    <ligand>
        <name>Mg(2+)</name>
        <dbReference type="ChEBI" id="CHEBI:18420"/>
        <label>1</label>
        <note>catalytic</note>
    </ligand>
</feature>
<keyword evidence="2 3" id="KW-0460">Magnesium</keyword>
<proteinExistence type="predicted"/>
<accession>B8D559</accession>
<dbReference type="HOGENOM" id="CLU_044118_5_0_2"/>
<organism evidence="4 5">
    <name type="scientific">Desulfurococcus amylolyticus (strain DSM 18924 / JCM 16383 / VKM B-2413 / 1221n)</name>
    <name type="common">Desulfurococcus kamchatkensis</name>
    <dbReference type="NCBI Taxonomy" id="490899"/>
    <lineage>
        <taxon>Archaea</taxon>
        <taxon>Thermoproteota</taxon>
        <taxon>Thermoprotei</taxon>
        <taxon>Desulfurococcales</taxon>
        <taxon>Desulfurococcaceae</taxon>
        <taxon>Desulfurococcus</taxon>
    </lineage>
</organism>
<dbReference type="InterPro" id="IPR000760">
    <property type="entry name" value="Inositol_monophosphatase-like"/>
</dbReference>
<name>B8D559_DESA1</name>
<dbReference type="GO" id="GO:0046872">
    <property type="term" value="F:metal ion binding"/>
    <property type="evidence" value="ECO:0007669"/>
    <property type="project" value="UniProtKB-KW"/>
</dbReference>
<dbReference type="Gene3D" id="3.30.540.10">
    <property type="entry name" value="Fructose-1,6-Bisphosphatase, subunit A, domain 1"/>
    <property type="match status" value="1"/>
</dbReference>
<protein>
    <submittedName>
        <fullName evidence="4">Inositol-1-monophosphatase</fullName>
    </submittedName>
</protein>
<dbReference type="Proteomes" id="UP000006903">
    <property type="component" value="Chromosome"/>
</dbReference>
<feature type="binding site" evidence="3">
    <location>
        <position position="93"/>
    </location>
    <ligand>
        <name>Mg(2+)</name>
        <dbReference type="ChEBI" id="CHEBI:18420"/>
        <label>2</label>
    </ligand>
</feature>
<dbReference type="AlphaFoldDB" id="B8D559"/>
<dbReference type="Pfam" id="PF00459">
    <property type="entry name" value="Inositol_P"/>
    <property type="match status" value="1"/>
</dbReference>
<dbReference type="InterPro" id="IPR020583">
    <property type="entry name" value="Inositol_monoP_metal-BS"/>
</dbReference>
<reference evidence="4 5" key="1">
    <citation type="journal article" date="2009" name="J. Bacteriol.">
        <title>Complete genome sequence of the anaerobic, protein-degrading hyperthermophilic crenarchaeon Desulfurococcus kamchatkensis.</title>
        <authorList>
            <person name="Ravin N.V."/>
            <person name="Mardanov A.V."/>
            <person name="Beletsky A.V."/>
            <person name="Kublanov I.V."/>
            <person name="Kolganova T.V."/>
            <person name="Lebedinsky A.V."/>
            <person name="Chernyh N.A."/>
            <person name="Bonch-Osmolovskaya E.A."/>
            <person name="Skryabin K.G."/>
        </authorList>
    </citation>
    <scope>NUCLEOTIDE SEQUENCE [LARGE SCALE GENOMIC DNA]</scope>
    <source>
        <strain evidence="5">DSM 18924 / JCM 16383 / VKM B-2413 / 1221n</strain>
    </source>
</reference>
<keyword evidence="1 3" id="KW-0479">Metal-binding</keyword>
<gene>
    <name evidence="4" type="ordered locus">DKAM_0914</name>
</gene>
<dbReference type="KEGG" id="dka:DKAM_0914"/>
<feature type="binding site" evidence="3">
    <location>
        <position position="95"/>
    </location>
    <ligand>
        <name>Mg(2+)</name>
        <dbReference type="ChEBI" id="CHEBI:18420"/>
        <label>1</label>
        <note>catalytic</note>
    </ligand>
</feature>
<sequence>MVKVMHGSDEMIKTSKKIIDELKSLLREHYGDPGYATVVGEGVSGDITRRIDLMAEEYAVDAFSKSGLNIWVVSEEKGLYRLRENPDYIVLLDPLDGSLNYVSQIPFASISMTLYTVNRSGPPPLIHEAIYGVVADVFNNIQIEYIDSKIMYDNKVYEKRVSINRRQHRIVSAYFNRVEEFSIIRDIVINQGEGFKLRIMGSASIESTLASLGLIDYFISLTGRLRNTDVALAIVAAVKLGSSILVEPSLNSIRVDKVEIVRRLVIGPSNDSIINEIRRKWFAS</sequence>
<evidence type="ECO:0000313" key="5">
    <source>
        <dbReference type="Proteomes" id="UP000006903"/>
    </source>
</evidence>
<evidence type="ECO:0000313" key="4">
    <source>
        <dbReference type="EMBL" id="ACL11240.1"/>
    </source>
</evidence>
<dbReference type="SUPFAM" id="SSF56655">
    <property type="entry name" value="Carbohydrate phosphatase"/>
    <property type="match status" value="1"/>
</dbReference>